<dbReference type="Proteomes" id="UP000009375">
    <property type="component" value="Unassembled WGS sequence"/>
</dbReference>
<protein>
    <submittedName>
        <fullName evidence="1">Nucleic acid binding OB-fold tRNA/helicase-type</fullName>
    </submittedName>
</protein>
<keyword evidence="1" id="KW-0347">Helicase</keyword>
<accession>D2EFJ6</accession>
<dbReference type="AlphaFoldDB" id="D2EFJ6"/>
<reference evidence="1 2" key="1">
    <citation type="journal article" date="2010" name="Proc. Natl. Acad. Sci. U.S.A.">
        <title>Enigmatic, ultrasmall, uncultivated Archaea.</title>
        <authorList>
            <person name="Baker B.J."/>
            <person name="Comolli L.R."/>
            <person name="Dick G.J."/>
            <person name="Hauser L.J."/>
            <person name="Hyatt D."/>
            <person name="Dill B.D."/>
            <person name="Land M.L."/>
            <person name="Verberkmoes N.C."/>
            <person name="Hettich R.L."/>
            <person name="Banfield J.F."/>
        </authorList>
    </citation>
    <scope>NUCLEOTIDE SEQUENCE [LARGE SCALE GENOMIC DNA]</scope>
</reference>
<organism evidence="1 2">
    <name type="scientific">Candidatus Parvarchaeum acidiphilum ARMAN-4</name>
    <dbReference type="NCBI Taxonomy" id="662760"/>
    <lineage>
        <taxon>Archaea</taxon>
        <taxon>Candidatus Parvarchaeota</taxon>
        <taxon>Candidatus Parvarchaeum</taxon>
    </lineage>
</organism>
<keyword evidence="1" id="KW-0067">ATP-binding</keyword>
<dbReference type="GO" id="GO:0004386">
    <property type="term" value="F:helicase activity"/>
    <property type="evidence" value="ECO:0007669"/>
    <property type="project" value="UniProtKB-KW"/>
</dbReference>
<dbReference type="Gene3D" id="2.40.50.140">
    <property type="entry name" value="Nucleic acid-binding proteins"/>
    <property type="match status" value="1"/>
</dbReference>
<dbReference type="InterPro" id="IPR012340">
    <property type="entry name" value="NA-bd_OB-fold"/>
</dbReference>
<sequence>MDYTYFMLPLTVVKEGEKGSDSSGSFIAFKSIKIYRMHLVGSIAAIEINQETKGGYLVLDDTFSSILVHFQSSMFRDIDKFKKGDLIEVLGDIDIYNDTVTLSLGNIKSINLSRYSFNKIESIKNMQLIK</sequence>
<keyword evidence="1" id="KW-0378">Hydrolase</keyword>
<gene>
    <name evidence="1" type="ORF">BJBARM4_0514</name>
</gene>
<proteinExistence type="predicted"/>
<keyword evidence="1" id="KW-0547">Nucleotide-binding</keyword>
<name>D2EFJ6_PARA4</name>
<evidence type="ECO:0000313" key="1">
    <source>
        <dbReference type="EMBL" id="EEZ92893.1"/>
    </source>
</evidence>
<evidence type="ECO:0000313" key="2">
    <source>
        <dbReference type="Proteomes" id="UP000009375"/>
    </source>
</evidence>
<dbReference type="EMBL" id="GG730046">
    <property type="protein sequence ID" value="EEZ92893.1"/>
    <property type="molecule type" value="Genomic_DNA"/>
</dbReference>